<sequence>MESLQNNSRWRFALTGKQVMQSSLVVFWATFLSVISVALMLTHWVPLPAPSPNQPVSAIVPEAGLQSASLGFGWSHDAESDTPSWRAYHFIYSQCPCSLRVMRHLANRLSLDDIAETIVYVGSEPPREETLLTENGYSIDVVSAQELFSQYGVQSSPLMMIVDPQGMIRYSGGYTSRKQGYAIQEPAIIEQVISGQAVDSLPVYGCAVSKSLKDLVDPLGLKP</sequence>
<dbReference type="SUPFAM" id="SSF52833">
    <property type="entry name" value="Thioredoxin-like"/>
    <property type="match status" value="1"/>
</dbReference>
<evidence type="ECO:0000313" key="3">
    <source>
        <dbReference type="Proteomes" id="UP000315003"/>
    </source>
</evidence>
<feature type="transmembrane region" description="Helical" evidence="1">
    <location>
        <begin position="21"/>
        <end position="45"/>
    </location>
</feature>
<accession>A0A517SN62</accession>
<dbReference type="AlphaFoldDB" id="A0A517SN62"/>
<evidence type="ECO:0008006" key="4">
    <source>
        <dbReference type="Google" id="ProtNLM"/>
    </source>
</evidence>
<reference evidence="2 3" key="1">
    <citation type="submission" date="2019-02" db="EMBL/GenBank/DDBJ databases">
        <title>Deep-cultivation of Planctomycetes and their phenomic and genomic characterization uncovers novel biology.</title>
        <authorList>
            <person name="Wiegand S."/>
            <person name="Jogler M."/>
            <person name="Boedeker C."/>
            <person name="Pinto D."/>
            <person name="Vollmers J."/>
            <person name="Rivas-Marin E."/>
            <person name="Kohn T."/>
            <person name="Peeters S.H."/>
            <person name="Heuer A."/>
            <person name="Rast P."/>
            <person name="Oberbeckmann S."/>
            <person name="Bunk B."/>
            <person name="Jeske O."/>
            <person name="Meyerdierks A."/>
            <person name="Storesund J.E."/>
            <person name="Kallscheuer N."/>
            <person name="Luecker S."/>
            <person name="Lage O.M."/>
            <person name="Pohl T."/>
            <person name="Merkel B.J."/>
            <person name="Hornburger P."/>
            <person name="Mueller R.-W."/>
            <person name="Bruemmer F."/>
            <person name="Labrenz M."/>
            <person name="Spormann A.M."/>
            <person name="Op den Camp H."/>
            <person name="Overmann J."/>
            <person name="Amann R."/>
            <person name="Jetten M.S.M."/>
            <person name="Mascher T."/>
            <person name="Medema M.H."/>
            <person name="Devos D.P."/>
            <person name="Kaster A.-K."/>
            <person name="Ovreas L."/>
            <person name="Rohde M."/>
            <person name="Galperin M.Y."/>
            <person name="Jogler C."/>
        </authorList>
    </citation>
    <scope>NUCLEOTIDE SEQUENCE [LARGE SCALE GENOMIC DNA]</scope>
    <source>
        <strain evidence="2 3">SV_7m_r</strain>
    </source>
</reference>
<keyword evidence="1" id="KW-0472">Membrane</keyword>
<dbReference type="Gene3D" id="3.40.30.10">
    <property type="entry name" value="Glutaredoxin"/>
    <property type="match status" value="1"/>
</dbReference>
<gene>
    <name evidence="2" type="ORF">SV7mr_00470</name>
</gene>
<evidence type="ECO:0000256" key="1">
    <source>
        <dbReference type="SAM" id="Phobius"/>
    </source>
</evidence>
<dbReference type="InterPro" id="IPR036249">
    <property type="entry name" value="Thioredoxin-like_sf"/>
</dbReference>
<proteinExistence type="predicted"/>
<organism evidence="2 3">
    <name type="scientific">Stieleria bergensis</name>
    <dbReference type="NCBI Taxonomy" id="2528025"/>
    <lineage>
        <taxon>Bacteria</taxon>
        <taxon>Pseudomonadati</taxon>
        <taxon>Planctomycetota</taxon>
        <taxon>Planctomycetia</taxon>
        <taxon>Pirellulales</taxon>
        <taxon>Pirellulaceae</taxon>
        <taxon>Stieleria</taxon>
    </lineage>
</organism>
<keyword evidence="1" id="KW-1133">Transmembrane helix</keyword>
<dbReference type="Proteomes" id="UP000315003">
    <property type="component" value="Chromosome"/>
</dbReference>
<dbReference type="EMBL" id="CP036272">
    <property type="protein sequence ID" value="QDT57565.1"/>
    <property type="molecule type" value="Genomic_DNA"/>
</dbReference>
<evidence type="ECO:0000313" key="2">
    <source>
        <dbReference type="EMBL" id="QDT57565.1"/>
    </source>
</evidence>
<keyword evidence="1" id="KW-0812">Transmembrane</keyword>
<protein>
    <recommendedName>
        <fullName evidence="4">AhpC/TSA family protein</fullName>
    </recommendedName>
</protein>
<name>A0A517SN62_9BACT</name>
<dbReference type="OrthoDB" id="283288at2"/>
<keyword evidence="3" id="KW-1185">Reference proteome</keyword>
<dbReference type="RefSeq" id="WP_145268140.1">
    <property type="nucleotide sequence ID" value="NZ_CP036272.1"/>
</dbReference>